<dbReference type="EMBL" id="MU005979">
    <property type="protein sequence ID" value="KAF2860665.1"/>
    <property type="molecule type" value="Genomic_DNA"/>
</dbReference>
<dbReference type="OrthoDB" id="5396at2759"/>
<dbReference type="GO" id="GO:0004061">
    <property type="term" value="F:arylformamidase activity"/>
    <property type="evidence" value="ECO:0007669"/>
    <property type="project" value="InterPro"/>
</dbReference>
<keyword evidence="3" id="KW-1185">Reference proteome</keyword>
<organism evidence="2 3">
    <name type="scientific">Piedraia hortae CBS 480.64</name>
    <dbReference type="NCBI Taxonomy" id="1314780"/>
    <lineage>
        <taxon>Eukaryota</taxon>
        <taxon>Fungi</taxon>
        <taxon>Dikarya</taxon>
        <taxon>Ascomycota</taxon>
        <taxon>Pezizomycotina</taxon>
        <taxon>Dothideomycetes</taxon>
        <taxon>Dothideomycetidae</taxon>
        <taxon>Capnodiales</taxon>
        <taxon>Piedraiaceae</taxon>
        <taxon>Piedraia</taxon>
    </lineage>
</organism>
<protein>
    <recommendedName>
        <fullName evidence="4">Cyclase</fullName>
    </recommendedName>
</protein>
<dbReference type="SUPFAM" id="SSF102198">
    <property type="entry name" value="Putative cyclase"/>
    <property type="match status" value="1"/>
</dbReference>
<dbReference type="Pfam" id="PF04199">
    <property type="entry name" value="Cyclase"/>
    <property type="match status" value="1"/>
</dbReference>
<dbReference type="GO" id="GO:0019441">
    <property type="term" value="P:L-tryptophan catabolic process to kynurenine"/>
    <property type="evidence" value="ECO:0007669"/>
    <property type="project" value="InterPro"/>
</dbReference>
<proteinExistence type="inferred from homology"/>
<evidence type="ECO:0008006" key="4">
    <source>
        <dbReference type="Google" id="ProtNLM"/>
    </source>
</evidence>
<dbReference type="Gene3D" id="3.50.30.50">
    <property type="entry name" value="Putative cyclase"/>
    <property type="match status" value="1"/>
</dbReference>
<dbReference type="PANTHER" id="PTHR34861">
    <property type="match status" value="1"/>
</dbReference>
<accession>A0A6A7C142</accession>
<dbReference type="AlphaFoldDB" id="A0A6A7C142"/>
<evidence type="ECO:0000256" key="1">
    <source>
        <dbReference type="ARBA" id="ARBA00007865"/>
    </source>
</evidence>
<evidence type="ECO:0000313" key="2">
    <source>
        <dbReference type="EMBL" id="KAF2860665.1"/>
    </source>
</evidence>
<dbReference type="PANTHER" id="PTHR34861:SF10">
    <property type="entry name" value="CYCLASE"/>
    <property type="match status" value="1"/>
</dbReference>
<dbReference type="InterPro" id="IPR037175">
    <property type="entry name" value="KFase_sf"/>
</dbReference>
<dbReference type="InterPro" id="IPR007325">
    <property type="entry name" value="KFase/CYL"/>
</dbReference>
<comment type="similarity">
    <text evidence="1">Belongs to the Cyclase 1 superfamily.</text>
</comment>
<sequence>MASVPNFDSLPAVKNMPEGCAWGVFDKDGQKDVYGTLNHLTPAVVKSAYSELQTGVSVSLNWPLNAIHKPGFGRKPAEHRIINFRDSKETPLAGFDDELDINTQSSSQWDSLVHFHHQPSESAYNGAKPTVEDLKKSKVSEKALPTIDHWHVRGGLVARGVLVDYKRYAEEEGIEYDPCSDHNISVEVIEDVVKKQGVELRAGDVLIVRMGFTDALDGRSAEEQAKSMSAHQACGIRGGKAMAKWIWDSRFAAVAGDMLALEQMPPRNEDGSLGKLQDLPLHQYMLGLFGCPIGELWDLSRLAKTCKELRRYSFLLTSAPLNMPNLVASPPNALALF</sequence>
<gene>
    <name evidence="2" type="ORF">K470DRAFT_270510</name>
</gene>
<reference evidence="2" key="1">
    <citation type="journal article" date="2020" name="Stud. Mycol.">
        <title>101 Dothideomycetes genomes: a test case for predicting lifestyles and emergence of pathogens.</title>
        <authorList>
            <person name="Haridas S."/>
            <person name="Albert R."/>
            <person name="Binder M."/>
            <person name="Bloem J."/>
            <person name="Labutti K."/>
            <person name="Salamov A."/>
            <person name="Andreopoulos B."/>
            <person name="Baker S."/>
            <person name="Barry K."/>
            <person name="Bills G."/>
            <person name="Bluhm B."/>
            <person name="Cannon C."/>
            <person name="Castanera R."/>
            <person name="Culley D."/>
            <person name="Daum C."/>
            <person name="Ezra D."/>
            <person name="Gonzalez J."/>
            <person name="Henrissat B."/>
            <person name="Kuo A."/>
            <person name="Liang C."/>
            <person name="Lipzen A."/>
            <person name="Lutzoni F."/>
            <person name="Magnuson J."/>
            <person name="Mondo S."/>
            <person name="Nolan M."/>
            <person name="Ohm R."/>
            <person name="Pangilinan J."/>
            <person name="Park H.-J."/>
            <person name="Ramirez L."/>
            <person name="Alfaro M."/>
            <person name="Sun H."/>
            <person name="Tritt A."/>
            <person name="Yoshinaga Y."/>
            <person name="Zwiers L.-H."/>
            <person name="Turgeon B."/>
            <person name="Goodwin S."/>
            <person name="Spatafora J."/>
            <person name="Crous P."/>
            <person name="Grigoriev I."/>
        </authorList>
    </citation>
    <scope>NUCLEOTIDE SEQUENCE</scope>
    <source>
        <strain evidence="2">CBS 480.64</strain>
    </source>
</reference>
<name>A0A6A7C142_9PEZI</name>
<dbReference type="Proteomes" id="UP000799421">
    <property type="component" value="Unassembled WGS sequence"/>
</dbReference>
<evidence type="ECO:0000313" key="3">
    <source>
        <dbReference type="Proteomes" id="UP000799421"/>
    </source>
</evidence>